<reference evidence="1 2" key="1">
    <citation type="journal article" date="2013" name="Curr. Biol.">
        <title>The Genome of the Foraminiferan Reticulomyxa filosa.</title>
        <authorList>
            <person name="Glockner G."/>
            <person name="Hulsmann N."/>
            <person name="Schleicher M."/>
            <person name="Noegel A.A."/>
            <person name="Eichinger L."/>
            <person name="Gallinger C."/>
            <person name="Pawlowski J."/>
            <person name="Sierra R."/>
            <person name="Euteneuer U."/>
            <person name="Pillet L."/>
            <person name="Moustafa A."/>
            <person name="Platzer M."/>
            <person name="Groth M."/>
            <person name="Szafranski K."/>
            <person name="Schliwa M."/>
        </authorList>
    </citation>
    <scope>NUCLEOTIDE SEQUENCE [LARGE SCALE GENOMIC DNA]</scope>
</reference>
<name>X6M0L3_RETFI</name>
<dbReference type="AlphaFoldDB" id="X6M0L3"/>
<comment type="caution">
    <text evidence="1">The sequence shown here is derived from an EMBL/GenBank/DDBJ whole genome shotgun (WGS) entry which is preliminary data.</text>
</comment>
<proteinExistence type="predicted"/>
<dbReference type="EMBL" id="ASPP01027064">
    <property type="protein sequence ID" value="ETO06515.1"/>
    <property type="molecule type" value="Genomic_DNA"/>
</dbReference>
<sequence>MYTHIHIYFYYYLCKGICDDVGNGYFLECHSNVIDMIPCHPCSLSVHTNHYLGCGLGKTKTEYNDSSSIRFDTITQKIKEISTNPSETDLAVPTSTTKSDTKFCYTSKHSSKLVLSKKLLSRQKSDVMKTIAKLLHDRSHPRFPVLRPFELPPSGTWEETFTTSGTVSTVVMDLKKRKMFITRGSPLEHRFEELTLPNCPKKANGFLKVSKNCTFLFFAMIFKFLKKWMSSHFLFYKLRYLKILIYEIVLSCQVRFSSHAEV</sequence>
<dbReference type="Gene3D" id="3.60.60.10">
    <property type="entry name" value="Penicillin V Acylase, Chain A"/>
    <property type="match status" value="1"/>
</dbReference>
<organism evidence="1 2">
    <name type="scientific">Reticulomyxa filosa</name>
    <dbReference type="NCBI Taxonomy" id="46433"/>
    <lineage>
        <taxon>Eukaryota</taxon>
        <taxon>Sar</taxon>
        <taxon>Rhizaria</taxon>
        <taxon>Retaria</taxon>
        <taxon>Foraminifera</taxon>
        <taxon>Monothalamids</taxon>
        <taxon>Reticulomyxidae</taxon>
        <taxon>Reticulomyxa</taxon>
    </lineage>
</organism>
<accession>X6M0L3</accession>
<protein>
    <submittedName>
        <fullName evidence="1">Uncharacterized protein</fullName>
    </submittedName>
</protein>
<gene>
    <name evidence="1" type="ORF">RFI_30876</name>
</gene>
<keyword evidence="2" id="KW-1185">Reference proteome</keyword>
<evidence type="ECO:0000313" key="2">
    <source>
        <dbReference type="Proteomes" id="UP000023152"/>
    </source>
</evidence>
<dbReference type="Proteomes" id="UP000023152">
    <property type="component" value="Unassembled WGS sequence"/>
</dbReference>
<evidence type="ECO:0000313" key="1">
    <source>
        <dbReference type="EMBL" id="ETO06515.1"/>
    </source>
</evidence>